<keyword evidence="4" id="KW-1185">Reference proteome</keyword>
<dbReference type="PANTHER" id="PTHR43433">
    <property type="entry name" value="HYDROLASE, ALPHA/BETA FOLD FAMILY PROTEIN"/>
    <property type="match status" value="1"/>
</dbReference>
<name>A0A8J3F855_9ACTN</name>
<dbReference type="RefSeq" id="WP_189168144.1">
    <property type="nucleotide sequence ID" value="NZ_BMQB01000001.1"/>
</dbReference>
<feature type="domain" description="AB hydrolase-1" evidence="2">
    <location>
        <begin position="34"/>
        <end position="289"/>
    </location>
</feature>
<dbReference type="PRINTS" id="PR00412">
    <property type="entry name" value="EPOXHYDRLASE"/>
</dbReference>
<sequence length="307" mass="32267">MTQPEPSGQLSVRLTDGVRLHVEAHGPRRAPLTVVLLHGWTLDRRIWYRQIRRLTAAPGGPGVVVYDARGHGRSSATNRVGATLPQLGADLAAVLAHIDGPVVLVGHSLGGMTIMEYAAAAPADFAARVRGLVMVSTTAEGHAHTEYGLPHPLARIVRVLELSGSYVMARCGDVRPHRPLMSAIRPAIRWLMFGDPCDPDDLQLTCAAVAGSSLRSIGGFRESAGTQQRLEVLRGLPGVPSAVLVGDRDRITPLPCAEGIADALGGAGLHVCPDAGHMLMLERPDEVDAAIASVLAAAGGVRLPRAA</sequence>
<comment type="caution">
    <text evidence="3">The sequence shown here is derived from an EMBL/GenBank/DDBJ whole genome shotgun (WGS) entry which is preliminary data.</text>
</comment>
<evidence type="ECO:0000256" key="1">
    <source>
        <dbReference type="ARBA" id="ARBA00022559"/>
    </source>
</evidence>
<dbReference type="InterPro" id="IPR029058">
    <property type="entry name" value="AB_hydrolase_fold"/>
</dbReference>
<evidence type="ECO:0000313" key="3">
    <source>
        <dbReference type="EMBL" id="GGJ76218.1"/>
    </source>
</evidence>
<accession>A0A8J3F855</accession>
<organism evidence="3 4">
    <name type="scientific">Pilimelia anulata</name>
    <dbReference type="NCBI Taxonomy" id="53371"/>
    <lineage>
        <taxon>Bacteria</taxon>
        <taxon>Bacillati</taxon>
        <taxon>Actinomycetota</taxon>
        <taxon>Actinomycetes</taxon>
        <taxon>Micromonosporales</taxon>
        <taxon>Micromonosporaceae</taxon>
        <taxon>Pilimelia</taxon>
    </lineage>
</organism>
<proteinExistence type="predicted"/>
<dbReference type="Proteomes" id="UP000649739">
    <property type="component" value="Unassembled WGS sequence"/>
</dbReference>
<reference evidence="3" key="1">
    <citation type="journal article" date="2014" name="Int. J. Syst. Evol. Microbiol.">
        <title>Complete genome sequence of Corynebacterium casei LMG S-19264T (=DSM 44701T), isolated from a smear-ripened cheese.</title>
        <authorList>
            <consortium name="US DOE Joint Genome Institute (JGI-PGF)"/>
            <person name="Walter F."/>
            <person name="Albersmeier A."/>
            <person name="Kalinowski J."/>
            <person name="Ruckert C."/>
        </authorList>
    </citation>
    <scope>NUCLEOTIDE SEQUENCE</scope>
    <source>
        <strain evidence="3">JCM 3090</strain>
    </source>
</reference>
<evidence type="ECO:0000313" key="4">
    <source>
        <dbReference type="Proteomes" id="UP000649739"/>
    </source>
</evidence>
<evidence type="ECO:0000259" key="2">
    <source>
        <dbReference type="Pfam" id="PF12697"/>
    </source>
</evidence>
<dbReference type="InterPro" id="IPR000639">
    <property type="entry name" value="Epox_hydrolase-like"/>
</dbReference>
<dbReference type="GO" id="GO:0016787">
    <property type="term" value="F:hydrolase activity"/>
    <property type="evidence" value="ECO:0007669"/>
    <property type="project" value="UniProtKB-KW"/>
</dbReference>
<dbReference type="SUPFAM" id="SSF53474">
    <property type="entry name" value="alpha/beta-Hydrolases"/>
    <property type="match status" value="1"/>
</dbReference>
<keyword evidence="1" id="KW-0575">Peroxidase</keyword>
<keyword evidence="1" id="KW-0560">Oxidoreductase</keyword>
<dbReference type="InterPro" id="IPR000073">
    <property type="entry name" value="AB_hydrolase_1"/>
</dbReference>
<dbReference type="PANTHER" id="PTHR43433:SF1">
    <property type="entry name" value="BLL5160 PROTEIN"/>
    <property type="match status" value="1"/>
</dbReference>
<gene>
    <name evidence="3" type="ORF">GCM10010123_02750</name>
</gene>
<dbReference type="EMBL" id="BMQB01000001">
    <property type="protein sequence ID" value="GGJ76218.1"/>
    <property type="molecule type" value="Genomic_DNA"/>
</dbReference>
<dbReference type="AlphaFoldDB" id="A0A8J3F855"/>
<dbReference type="InterPro" id="IPR050471">
    <property type="entry name" value="AB_hydrolase"/>
</dbReference>
<dbReference type="Gene3D" id="3.40.50.1820">
    <property type="entry name" value="alpha/beta hydrolase"/>
    <property type="match status" value="1"/>
</dbReference>
<reference evidence="3" key="2">
    <citation type="submission" date="2020-09" db="EMBL/GenBank/DDBJ databases">
        <authorList>
            <person name="Sun Q."/>
            <person name="Ohkuma M."/>
        </authorList>
    </citation>
    <scope>NUCLEOTIDE SEQUENCE</scope>
    <source>
        <strain evidence="3">JCM 3090</strain>
    </source>
</reference>
<dbReference type="Pfam" id="PF12697">
    <property type="entry name" value="Abhydrolase_6"/>
    <property type="match status" value="1"/>
</dbReference>
<protein>
    <submittedName>
        <fullName evidence="3">Alpha/beta hydrolase</fullName>
    </submittedName>
</protein>
<keyword evidence="3" id="KW-0378">Hydrolase</keyword>
<dbReference type="GO" id="GO:0004601">
    <property type="term" value="F:peroxidase activity"/>
    <property type="evidence" value="ECO:0007669"/>
    <property type="project" value="UniProtKB-KW"/>
</dbReference>